<feature type="compositionally biased region" description="Polar residues" evidence="1">
    <location>
        <begin position="13"/>
        <end position="29"/>
    </location>
</feature>
<feature type="region of interest" description="Disordered" evidence="1">
    <location>
        <begin position="1"/>
        <end position="104"/>
    </location>
</feature>
<evidence type="ECO:0000256" key="1">
    <source>
        <dbReference type="SAM" id="MobiDB-lite"/>
    </source>
</evidence>
<sequence>MPLQKSYSEHAGTKQQQRSPWQRSHSHPTNLLGKSRPLIPVSEATKNKLSKFQHQHKHADSKATEDLPFAPDNVQAKRSRDDSNATPSTRLTWQDLTEPEDAAEDEVHISPRERIMWDNNDTSHVSTFSPMMHRRGRKRARSSSPVSSPLNDKLNTPVVNVKKLTKALRSPHADPTLELWDRYSLNADSTTPTGIANPALAQLMVSSSPQPLKGSSPQWGDGQLRRTASGGLSWPKRRKLEKTKLGMQSSAEQRDLEAASKSSLVRALLDTVTSSMHDQSHDEEDQDMTSPSPQKKYDAYSANNSREGDRKYSAILQRGDSDPKFNHILQPARPSEDRPKPSLPDQATIDDEFKDLDDTIFDDFDDDLLDSVDLSTIEMPPQATAKPPSTANPAIPQPKPPPAAPMELDVGGLDDFDDDFGEDIDIEAIERAAMQSMQQLKSTPGASKG</sequence>
<comment type="caution">
    <text evidence="2">The sequence shown here is derived from an EMBL/GenBank/DDBJ whole genome shotgun (WGS) entry which is preliminary data.</text>
</comment>
<organism evidence="2 3">
    <name type="scientific">Stachybotrys elegans</name>
    <dbReference type="NCBI Taxonomy" id="80388"/>
    <lineage>
        <taxon>Eukaryota</taxon>
        <taxon>Fungi</taxon>
        <taxon>Dikarya</taxon>
        <taxon>Ascomycota</taxon>
        <taxon>Pezizomycotina</taxon>
        <taxon>Sordariomycetes</taxon>
        <taxon>Hypocreomycetidae</taxon>
        <taxon>Hypocreales</taxon>
        <taxon>Stachybotryaceae</taxon>
        <taxon>Stachybotrys</taxon>
    </lineage>
</organism>
<gene>
    <name evidence="2" type="ORF">B0I35DRAFT_53044</name>
</gene>
<accession>A0A8K0SKM0</accession>
<dbReference type="EMBL" id="JAGPNK010000010">
    <property type="protein sequence ID" value="KAH7312326.1"/>
    <property type="molecule type" value="Genomic_DNA"/>
</dbReference>
<evidence type="ECO:0000313" key="2">
    <source>
        <dbReference type="EMBL" id="KAH7312326.1"/>
    </source>
</evidence>
<evidence type="ECO:0000313" key="3">
    <source>
        <dbReference type="Proteomes" id="UP000813444"/>
    </source>
</evidence>
<feature type="compositionally biased region" description="Polar residues" evidence="1">
    <location>
        <begin position="84"/>
        <end position="95"/>
    </location>
</feature>
<feature type="compositionally biased region" description="Polar residues" evidence="1">
    <location>
        <begin position="207"/>
        <end position="218"/>
    </location>
</feature>
<feature type="region of interest" description="Disordered" evidence="1">
    <location>
        <begin position="273"/>
        <end position="354"/>
    </location>
</feature>
<dbReference type="Proteomes" id="UP000813444">
    <property type="component" value="Unassembled WGS sequence"/>
</dbReference>
<reference evidence="2" key="1">
    <citation type="journal article" date="2021" name="Nat. Commun.">
        <title>Genetic determinants of endophytism in the Arabidopsis root mycobiome.</title>
        <authorList>
            <person name="Mesny F."/>
            <person name="Miyauchi S."/>
            <person name="Thiergart T."/>
            <person name="Pickel B."/>
            <person name="Atanasova L."/>
            <person name="Karlsson M."/>
            <person name="Huettel B."/>
            <person name="Barry K.W."/>
            <person name="Haridas S."/>
            <person name="Chen C."/>
            <person name="Bauer D."/>
            <person name="Andreopoulos W."/>
            <person name="Pangilinan J."/>
            <person name="LaButti K."/>
            <person name="Riley R."/>
            <person name="Lipzen A."/>
            <person name="Clum A."/>
            <person name="Drula E."/>
            <person name="Henrissat B."/>
            <person name="Kohler A."/>
            <person name="Grigoriev I.V."/>
            <person name="Martin F.M."/>
            <person name="Hacquard S."/>
        </authorList>
    </citation>
    <scope>NUCLEOTIDE SEQUENCE</scope>
    <source>
        <strain evidence="2">MPI-CAGE-CH-0235</strain>
    </source>
</reference>
<dbReference type="OrthoDB" id="6513042at2759"/>
<feature type="compositionally biased region" description="Basic residues" evidence="1">
    <location>
        <begin position="132"/>
        <end position="141"/>
    </location>
</feature>
<proteinExistence type="predicted"/>
<feature type="region of interest" description="Disordered" evidence="1">
    <location>
        <begin position="379"/>
        <end position="420"/>
    </location>
</feature>
<feature type="compositionally biased region" description="Basic residues" evidence="1">
    <location>
        <begin position="48"/>
        <end position="57"/>
    </location>
</feature>
<feature type="region of interest" description="Disordered" evidence="1">
    <location>
        <begin position="207"/>
        <end position="258"/>
    </location>
</feature>
<feature type="compositionally biased region" description="Pro residues" evidence="1">
    <location>
        <begin position="395"/>
        <end position="404"/>
    </location>
</feature>
<name>A0A8K0SKM0_9HYPO</name>
<protein>
    <submittedName>
        <fullName evidence="2">Uncharacterized protein</fullName>
    </submittedName>
</protein>
<feature type="compositionally biased region" description="Polar residues" evidence="1">
    <location>
        <begin position="142"/>
        <end position="154"/>
    </location>
</feature>
<dbReference type="AlphaFoldDB" id="A0A8K0SKM0"/>
<feature type="region of interest" description="Disordered" evidence="1">
    <location>
        <begin position="125"/>
        <end position="154"/>
    </location>
</feature>
<keyword evidence="3" id="KW-1185">Reference proteome</keyword>